<proteinExistence type="predicted"/>
<dbReference type="AlphaFoldDB" id="C8PSS1"/>
<comment type="caution">
    <text evidence="1">The sequence shown here is derived from an EMBL/GenBank/DDBJ whole genome shotgun (WGS) entry which is preliminary data.</text>
</comment>
<protein>
    <submittedName>
        <fullName evidence="1">Uncharacterized protein</fullName>
    </submittedName>
</protein>
<reference evidence="1 2" key="1">
    <citation type="submission" date="2009-07" db="EMBL/GenBank/DDBJ databases">
        <authorList>
            <person name="Madupu R."/>
            <person name="Sebastian Y."/>
            <person name="Durkin A.S."/>
            <person name="Torralba M."/>
            <person name="Methe B."/>
            <person name="Sutton G.G."/>
            <person name="Strausberg R.L."/>
            <person name="Nelson K.E."/>
        </authorList>
    </citation>
    <scope>NUCLEOTIDE SEQUENCE [LARGE SCALE GENOMIC DNA]</scope>
    <source>
        <strain evidence="1 2">ATCC 35580</strain>
    </source>
</reference>
<dbReference type="EMBL" id="ACYH01000054">
    <property type="protein sequence ID" value="EEV19532.1"/>
    <property type="molecule type" value="Genomic_DNA"/>
</dbReference>
<evidence type="ECO:0000313" key="1">
    <source>
        <dbReference type="EMBL" id="EEV19532.1"/>
    </source>
</evidence>
<organism evidence="1 2">
    <name type="scientific">Treponema vincentii ATCC 35580</name>
    <dbReference type="NCBI Taxonomy" id="596324"/>
    <lineage>
        <taxon>Bacteria</taxon>
        <taxon>Pseudomonadati</taxon>
        <taxon>Spirochaetota</taxon>
        <taxon>Spirochaetia</taxon>
        <taxon>Spirochaetales</taxon>
        <taxon>Treponemataceae</taxon>
        <taxon>Treponema</taxon>
    </lineage>
</organism>
<gene>
    <name evidence="1" type="ORF">TREVI0001_2461</name>
</gene>
<evidence type="ECO:0000313" key="2">
    <source>
        <dbReference type="Proteomes" id="UP000004509"/>
    </source>
</evidence>
<name>C8PSS1_9SPIR</name>
<sequence length="58" mass="6755">MLSKNTFFKKILVKKQSFAQELFAMSVNHANPCRDSSCLPCFPLSLFFYIGYKIPYKI</sequence>
<dbReference type="STRING" id="596324.TREVI0001_2461"/>
<dbReference type="Proteomes" id="UP000004509">
    <property type="component" value="Unassembled WGS sequence"/>
</dbReference>
<accession>C8PSS1</accession>